<accession>A0A915ICL3</accession>
<dbReference type="PROSITE" id="PS51257">
    <property type="entry name" value="PROKAR_LIPOPROTEIN"/>
    <property type="match status" value="1"/>
</dbReference>
<reference evidence="2" key="1">
    <citation type="submission" date="2022-11" db="UniProtKB">
        <authorList>
            <consortium name="WormBaseParasite"/>
        </authorList>
    </citation>
    <scope>IDENTIFICATION</scope>
</reference>
<dbReference type="Proteomes" id="UP000887565">
    <property type="component" value="Unplaced"/>
</dbReference>
<keyword evidence="1" id="KW-1185">Reference proteome</keyword>
<evidence type="ECO:0000313" key="1">
    <source>
        <dbReference type="Proteomes" id="UP000887565"/>
    </source>
</evidence>
<name>A0A915ICL3_ROMCU</name>
<organism evidence="1 2">
    <name type="scientific">Romanomermis culicivorax</name>
    <name type="common">Nematode worm</name>
    <dbReference type="NCBI Taxonomy" id="13658"/>
    <lineage>
        <taxon>Eukaryota</taxon>
        <taxon>Metazoa</taxon>
        <taxon>Ecdysozoa</taxon>
        <taxon>Nematoda</taxon>
        <taxon>Enoplea</taxon>
        <taxon>Dorylaimia</taxon>
        <taxon>Mermithida</taxon>
        <taxon>Mermithoidea</taxon>
        <taxon>Mermithidae</taxon>
        <taxon>Romanomermis</taxon>
    </lineage>
</organism>
<sequence>MPRYTSAKMFSISEELIFLANSIATACTLSSPSAFLFTPIWFNLCKPIPLQAHKEILIKGRNEFIDSVSLGFDDQLSVRKGTCLGIPPINCRRRDRLEIQL</sequence>
<protein>
    <submittedName>
        <fullName evidence="2">Uncharacterized protein</fullName>
    </submittedName>
</protein>
<proteinExistence type="predicted"/>
<evidence type="ECO:0000313" key="2">
    <source>
        <dbReference type="WBParaSite" id="nRc.2.0.1.t10971-RA"/>
    </source>
</evidence>
<dbReference type="AlphaFoldDB" id="A0A915ICL3"/>
<dbReference type="WBParaSite" id="nRc.2.0.1.t10971-RA">
    <property type="protein sequence ID" value="nRc.2.0.1.t10971-RA"/>
    <property type="gene ID" value="nRc.2.0.1.g10971"/>
</dbReference>